<name>A0A511HPQ2_9BACT</name>
<accession>A0A511HPQ2</accession>
<reference evidence="1 2" key="1">
    <citation type="submission" date="2019-07" db="EMBL/GenBank/DDBJ databases">
        <title>Whole genome shotgun sequence of Myxococcus virescens NBRC 100334.</title>
        <authorList>
            <person name="Hosoyama A."/>
            <person name="Uohara A."/>
            <person name="Ohji S."/>
            <person name="Ichikawa N."/>
        </authorList>
    </citation>
    <scope>NUCLEOTIDE SEQUENCE [LARGE SCALE GENOMIC DNA]</scope>
    <source>
        <strain evidence="1 2">NBRC 100334</strain>
    </source>
</reference>
<dbReference type="EMBL" id="BJVY01000085">
    <property type="protein sequence ID" value="GEL75568.1"/>
    <property type="molecule type" value="Genomic_DNA"/>
</dbReference>
<sequence length="324" mass="36128">MGSDNLAYSVASRPYSCGAEIGHVPNALRRGRVVPSMDTRSEIERFLRTGDYDAHSGAWPGDILERERRAHDELRQSLAMEVQRRTAGIGVPEKLQGLDVVALTRRKVEPMVRGLFPSAEQDAVLAVLERSVVFLTPANISQVLLKSSWLNTAWDLANLYLLSVGAELLGEDAPRLLGLSEHTTCYVSLSYFDEESPFADFLVHEAAHVFHNCKRRTAGLPETRRREWLLDVDFRKRETFAYACEAYSSFVEAGRSPQERLALAEEYAARAAPSDERVSVAEVVELVREAAAARNGWKRILARCAPETRDVTRGTVKGVLSISR</sequence>
<organism evidence="1 2">
    <name type="scientific">Myxococcus virescens</name>
    <dbReference type="NCBI Taxonomy" id="83456"/>
    <lineage>
        <taxon>Bacteria</taxon>
        <taxon>Pseudomonadati</taxon>
        <taxon>Myxococcota</taxon>
        <taxon>Myxococcia</taxon>
        <taxon>Myxococcales</taxon>
        <taxon>Cystobacterineae</taxon>
        <taxon>Myxococcaceae</taxon>
        <taxon>Myxococcus</taxon>
    </lineage>
</organism>
<proteinExistence type="predicted"/>
<dbReference type="Proteomes" id="UP000321224">
    <property type="component" value="Unassembled WGS sequence"/>
</dbReference>
<comment type="caution">
    <text evidence="1">The sequence shown here is derived from an EMBL/GenBank/DDBJ whole genome shotgun (WGS) entry which is preliminary data.</text>
</comment>
<gene>
    <name evidence="1" type="ORF">MVI01_73520</name>
</gene>
<dbReference type="AlphaFoldDB" id="A0A511HPQ2"/>
<evidence type="ECO:0000313" key="1">
    <source>
        <dbReference type="EMBL" id="GEL75568.1"/>
    </source>
</evidence>
<evidence type="ECO:0000313" key="2">
    <source>
        <dbReference type="Proteomes" id="UP000321224"/>
    </source>
</evidence>
<protein>
    <submittedName>
        <fullName evidence="1">Uncharacterized protein</fullName>
    </submittedName>
</protein>